<dbReference type="GO" id="GO:0016137">
    <property type="term" value="P:glycoside metabolic process"/>
    <property type="evidence" value="ECO:0007669"/>
    <property type="project" value="UniProtKB-ARBA"/>
</dbReference>
<protein>
    <recommendedName>
        <fullName evidence="5">GlcNAc-PI de-N-acetylase</fullName>
    </recommendedName>
</protein>
<keyword evidence="1" id="KW-0862">Zinc</keyword>
<dbReference type="AlphaFoldDB" id="A0A3L7APB1"/>
<keyword evidence="4" id="KW-1185">Reference proteome</keyword>
<evidence type="ECO:0008006" key="5">
    <source>
        <dbReference type="Google" id="ProtNLM"/>
    </source>
</evidence>
<evidence type="ECO:0000313" key="3">
    <source>
        <dbReference type="EMBL" id="RLP82266.1"/>
    </source>
</evidence>
<dbReference type="EMBL" id="RCUY01000009">
    <property type="protein sequence ID" value="RLP82266.1"/>
    <property type="molecule type" value="Genomic_DNA"/>
</dbReference>
<name>A0A3L7APB1_9MICO</name>
<organism evidence="3 4">
    <name type="scientific">Mycetocola lacteus</name>
    <dbReference type="NCBI Taxonomy" id="76637"/>
    <lineage>
        <taxon>Bacteria</taxon>
        <taxon>Bacillati</taxon>
        <taxon>Actinomycetota</taxon>
        <taxon>Actinomycetes</taxon>
        <taxon>Micrococcales</taxon>
        <taxon>Microbacteriaceae</taxon>
        <taxon>Mycetocola</taxon>
    </lineage>
</organism>
<feature type="region of interest" description="Disordered" evidence="2">
    <location>
        <begin position="244"/>
        <end position="265"/>
    </location>
</feature>
<proteinExistence type="predicted"/>
<reference evidence="3 4" key="1">
    <citation type="submission" date="2018-10" db="EMBL/GenBank/DDBJ databases">
        <authorList>
            <person name="Li J."/>
        </authorList>
    </citation>
    <scope>NUCLEOTIDE SEQUENCE [LARGE SCALE GENOMIC DNA]</scope>
    <source>
        <strain evidence="3 4">JCM 11654</strain>
    </source>
</reference>
<dbReference type="RefSeq" id="WP_121688803.1">
    <property type="nucleotide sequence ID" value="NZ_RCUY01000009.1"/>
</dbReference>
<sequence>MTSALPAVFSPGVVFVHAHPDDETLTTSALIAALAEASVPVTVITATRGERGEIVPGSVPEGADLTAVRAEELRAALSALGVTRHHYLGEGRRHYRDSGMVWGADGRAAPAPDRDPEALTAADPDEVDADLRALILAAGPVDSGVAAATAAAVTASASASSASDASGLCALVTYDSDGGYGHPDHLATHEATLRVATALDLPLFVVLDPADTDFDLEIRRDAHAASVRAAHAAHASQFSLAETSITHSGGQHQDLQTVERYRRLR</sequence>
<accession>A0A3L7APB1</accession>
<dbReference type="PANTHER" id="PTHR12993">
    <property type="entry name" value="N-ACETYLGLUCOSAMINYL-PHOSPHATIDYLINOSITOL DE-N-ACETYLASE-RELATED"/>
    <property type="match status" value="1"/>
</dbReference>
<evidence type="ECO:0000256" key="1">
    <source>
        <dbReference type="ARBA" id="ARBA00022833"/>
    </source>
</evidence>
<dbReference type="InterPro" id="IPR024078">
    <property type="entry name" value="LmbE-like_dom_sf"/>
</dbReference>
<dbReference type="Pfam" id="PF02585">
    <property type="entry name" value="PIG-L"/>
    <property type="match status" value="1"/>
</dbReference>
<dbReference type="OrthoDB" id="3514174at2"/>
<gene>
    <name evidence="3" type="ORF">D9V34_10760</name>
</gene>
<evidence type="ECO:0000313" key="4">
    <source>
        <dbReference type="Proteomes" id="UP000269438"/>
    </source>
</evidence>
<dbReference type="InterPro" id="IPR003737">
    <property type="entry name" value="GlcNAc_PI_deacetylase-related"/>
</dbReference>
<comment type="caution">
    <text evidence="3">The sequence shown here is derived from an EMBL/GenBank/DDBJ whole genome shotgun (WGS) entry which is preliminary data.</text>
</comment>
<dbReference type="SUPFAM" id="SSF102588">
    <property type="entry name" value="LmbE-like"/>
    <property type="match status" value="1"/>
</dbReference>
<dbReference type="Gene3D" id="3.40.50.10320">
    <property type="entry name" value="LmbE-like"/>
    <property type="match status" value="1"/>
</dbReference>
<feature type="compositionally biased region" description="Polar residues" evidence="2">
    <location>
        <begin position="244"/>
        <end position="256"/>
    </location>
</feature>
<dbReference type="Proteomes" id="UP000269438">
    <property type="component" value="Unassembled WGS sequence"/>
</dbReference>
<evidence type="ECO:0000256" key="2">
    <source>
        <dbReference type="SAM" id="MobiDB-lite"/>
    </source>
</evidence>
<dbReference type="GO" id="GO:0016811">
    <property type="term" value="F:hydrolase activity, acting on carbon-nitrogen (but not peptide) bonds, in linear amides"/>
    <property type="evidence" value="ECO:0007669"/>
    <property type="project" value="TreeGrafter"/>
</dbReference>
<dbReference type="PANTHER" id="PTHR12993:SF26">
    <property type="entry name" value="1D-MYO-INOSITOL 2-ACETAMIDO-2-DEOXY-ALPHA-D-GLUCOPYRANOSIDE DEACETYLASE"/>
    <property type="match status" value="1"/>
</dbReference>